<protein>
    <recommendedName>
        <fullName evidence="4">Por secretion system C-terminal sorting domain</fullName>
    </recommendedName>
</protein>
<evidence type="ECO:0008006" key="4">
    <source>
        <dbReference type="Google" id="ProtNLM"/>
    </source>
</evidence>
<reference evidence="2 3" key="1">
    <citation type="submission" date="2015-09" db="EMBL/GenBank/DDBJ databases">
        <title>Identification and resolution of microdiversity through metagenomic sequencing of parallel consortia.</title>
        <authorList>
            <person name="Nelson W.C."/>
            <person name="Romine M.F."/>
            <person name="Lindemann S.R."/>
        </authorList>
    </citation>
    <scope>NUCLEOTIDE SEQUENCE [LARGE SCALE GENOMIC DNA]</scope>
    <source>
        <strain evidence="2">HL-49</strain>
    </source>
</reference>
<comment type="caution">
    <text evidence="2">The sequence shown here is derived from an EMBL/GenBank/DDBJ whole genome shotgun (WGS) entry which is preliminary data.</text>
</comment>
<sequence length="207" mass="22798">MDEPFPGYKQNLEPIKPIIKMKKLITMLFVAGMATGAFAAGAEKSVEIMHSATAKVTVAMTEAPSSPVIVKIKDAENRLVLRDRITKSEAFAKRYDLNALPKGTYAIEVLDESGVLRTASFQNFVTEKPSVYSRVSKVEDNKYRLLVSNLSDSAFTVSIYDGDHLIHSETVSNSQGLHKIYNIEKPSAAISFRVTTEGGFDKYLSAL</sequence>
<feature type="chain" id="PRO_5006146423" description="Por secretion system C-terminal sorting domain" evidence="1">
    <location>
        <begin position="40"/>
        <end position="207"/>
    </location>
</feature>
<dbReference type="AlphaFoldDB" id="A0A0P7YKY5"/>
<feature type="signal peptide" evidence="1">
    <location>
        <begin position="1"/>
        <end position="39"/>
    </location>
</feature>
<organism evidence="2 3">
    <name type="scientific">Algoriphagus marincola HL-49</name>
    <dbReference type="NCBI Taxonomy" id="1305737"/>
    <lineage>
        <taxon>Bacteria</taxon>
        <taxon>Pseudomonadati</taxon>
        <taxon>Bacteroidota</taxon>
        <taxon>Cytophagia</taxon>
        <taxon>Cytophagales</taxon>
        <taxon>Cyclobacteriaceae</taxon>
        <taxon>Algoriphagus</taxon>
    </lineage>
</organism>
<accession>A0A0P7YKY5</accession>
<proteinExistence type="predicted"/>
<name>A0A0P7YKY5_9BACT</name>
<keyword evidence="1" id="KW-0732">Signal</keyword>
<dbReference type="PATRIC" id="fig|1305737.6.peg.2383"/>
<dbReference type="EMBL" id="LJXT01000047">
    <property type="protein sequence ID" value="KPQ15788.1"/>
    <property type="molecule type" value="Genomic_DNA"/>
</dbReference>
<evidence type="ECO:0000256" key="1">
    <source>
        <dbReference type="SAM" id="SignalP"/>
    </source>
</evidence>
<evidence type="ECO:0000313" key="3">
    <source>
        <dbReference type="Proteomes" id="UP000050421"/>
    </source>
</evidence>
<dbReference type="Proteomes" id="UP000050421">
    <property type="component" value="Unassembled WGS sequence"/>
</dbReference>
<gene>
    <name evidence="2" type="ORF">HLUCCX10_08770</name>
</gene>
<evidence type="ECO:0000313" key="2">
    <source>
        <dbReference type="EMBL" id="KPQ15788.1"/>
    </source>
</evidence>